<dbReference type="PANTHER" id="PTHR43798">
    <property type="entry name" value="MONOACYLGLYCEROL LIPASE"/>
    <property type="match status" value="1"/>
</dbReference>
<comment type="caution">
    <text evidence="2">The sequence shown here is derived from an EMBL/GenBank/DDBJ whole genome shotgun (WGS) entry which is preliminary data.</text>
</comment>
<gene>
    <name evidence="2" type="ORF">GCM10009129_05810</name>
</gene>
<keyword evidence="2" id="KW-0378">Hydrolase</keyword>
<evidence type="ECO:0000259" key="1">
    <source>
        <dbReference type="Pfam" id="PF00561"/>
    </source>
</evidence>
<dbReference type="GO" id="GO:0016787">
    <property type="term" value="F:hydrolase activity"/>
    <property type="evidence" value="ECO:0007669"/>
    <property type="project" value="UniProtKB-KW"/>
</dbReference>
<accession>A0ABN0VM96</accession>
<evidence type="ECO:0000313" key="2">
    <source>
        <dbReference type="EMBL" id="GAA0311319.1"/>
    </source>
</evidence>
<dbReference type="PRINTS" id="PR00412">
    <property type="entry name" value="EPOXHYDRLASE"/>
</dbReference>
<dbReference type="InterPro" id="IPR029058">
    <property type="entry name" value="AB_hydrolase_fold"/>
</dbReference>
<dbReference type="InterPro" id="IPR000073">
    <property type="entry name" value="AB_hydrolase_1"/>
</dbReference>
<dbReference type="EMBL" id="BAAAFR010000001">
    <property type="protein sequence ID" value="GAA0311319.1"/>
    <property type="molecule type" value="Genomic_DNA"/>
</dbReference>
<organism evidence="2 3">
    <name type="scientific">Psychrobacter aestuarii</name>
    <dbReference type="NCBI Taxonomy" id="556327"/>
    <lineage>
        <taxon>Bacteria</taxon>
        <taxon>Pseudomonadati</taxon>
        <taxon>Pseudomonadota</taxon>
        <taxon>Gammaproteobacteria</taxon>
        <taxon>Moraxellales</taxon>
        <taxon>Moraxellaceae</taxon>
        <taxon>Psychrobacter</taxon>
    </lineage>
</organism>
<dbReference type="Gene3D" id="3.40.50.1820">
    <property type="entry name" value="alpha/beta hydrolase"/>
    <property type="match status" value="1"/>
</dbReference>
<dbReference type="PRINTS" id="PR00111">
    <property type="entry name" value="ABHYDROLASE"/>
</dbReference>
<dbReference type="Proteomes" id="UP001501787">
    <property type="component" value="Unassembled WGS sequence"/>
</dbReference>
<sequence length="271" mass="30249">MSYVTVNGANIYYEDSAPDAPNKPVLLFAHGLLWSTRMYDKQVDYFRQQYRCIAFDFRGQGKSEITKDGYDMDTLTSDVVGLLDALNIEQCHLVGMSMGGFVAQRMAIYHPQRLASLILLETTSDPADPTDVTNYQRLINAVRWLGVKRVSKKVLPILFGESFLNDRSRKEECKWWLEQIEGNHKVGVIKAAQGAIARAGVYERLGGVRTPTLIIVGDEDNAIPYHNSERMHFAIAGSKLAIVHKAGHTVTVEAPEQINTLLGQFLETCAA</sequence>
<keyword evidence="3" id="KW-1185">Reference proteome</keyword>
<evidence type="ECO:0000313" key="3">
    <source>
        <dbReference type="Proteomes" id="UP001501787"/>
    </source>
</evidence>
<dbReference type="SUPFAM" id="SSF53474">
    <property type="entry name" value="alpha/beta-Hydrolases"/>
    <property type="match status" value="1"/>
</dbReference>
<dbReference type="InterPro" id="IPR000639">
    <property type="entry name" value="Epox_hydrolase-like"/>
</dbReference>
<dbReference type="Pfam" id="PF00561">
    <property type="entry name" value="Abhydrolase_1"/>
    <property type="match status" value="1"/>
</dbReference>
<dbReference type="InterPro" id="IPR050266">
    <property type="entry name" value="AB_hydrolase_sf"/>
</dbReference>
<reference evidence="2 3" key="1">
    <citation type="journal article" date="2019" name="Int. J. Syst. Evol. Microbiol.">
        <title>The Global Catalogue of Microorganisms (GCM) 10K type strain sequencing project: providing services to taxonomists for standard genome sequencing and annotation.</title>
        <authorList>
            <consortium name="The Broad Institute Genomics Platform"/>
            <consortium name="The Broad Institute Genome Sequencing Center for Infectious Disease"/>
            <person name="Wu L."/>
            <person name="Ma J."/>
        </authorList>
    </citation>
    <scope>NUCLEOTIDE SEQUENCE [LARGE SCALE GENOMIC DNA]</scope>
    <source>
        <strain evidence="2 3">JCM 16343</strain>
    </source>
</reference>
<protein>
    <submittedName>
        <fullName evidence="2">Alpha/beta hydrolase</fullName>
    </submittedName>
</protein>
<name>A0ABN0VM96_9GAMM</name>
<proteinExistence type="predicted"/>
<dbReference type="RefSeq" id="WP_201503914.1">
    <property type="nucleotide sequence ID" value="NZ_BAAAFR010000001.1"/>
</dbReference>
<feature type="domain" description="AB hydrolase-1" evidence="1">
    <location>
        <begin position="24"/>
        <end position="254"/>
    </location>
</feature>